<gene>
    <name evidence="2" type="ORF">FHS03_002453</name>
</gene>
<name>A0A7W5BA82_9BURK</name>
<feature type="transmembrane region" description="Helical" evidence="1">
    <location>
        <begin position="15"/>
        <end position="36"/>
    </location>
</feature>
<dbReference type="RefSeq" id="WP_183441243.1">
    <property type="nucleotide sequence ID" value="NZ_JACHXD010000006.1"/>
</dbReference>
<keyword evidence="1" id="KW-0812">Transmembrane</keyword>
<proteinExistence type="predicted"/>
<dbReference type="Proteomes" id="UP000541535">
    <property type="component" value="Unassembled WGS sequence"/>
</dbReference>
<sequence>MRSPAHQFIRSRPHLSLAIALGAVAGLLLPSAWTLLTRLLTAWNVAVWAYLLSMMWMMARADYRKVRRIAAAQDENAAVILLTLCVAACMSLAAISSELAAVKDLPPGDRPPHYAFAVLTLLGSWFLVGMLFCSHYAHLYYNAAPTRRPLQFPDRDCQPNYWDFLYFSFTIAVAAQTSDVCVQSQSLRKLVLGQSVLSFFFNLVILGLSVNIAASMLNS</sequence>
<keyword evidence="1" id="KW-1133">Transmembrane helix</keyword>
<keyword evidence="1" id="KW-0472">Membrane</keyword>
<dbReference type="Pfam" id="PF07077">
    <property type="entry name" value="DUF1345"/>
    <property type="match status" value="1"/>
</dbReference>
<feature type="transmembrane region" description="Helical" evidence="1">
    <location>
        <begin position="79"/>
        <end position="102"/>
    </location>
</feature>
<feature type="transmembrane region" description="Helical" evidence="1">
    <location>
        <begin position="196"/>
        <end position="217"/>
    </location>
</feature>
<organism evidence="2 3">
    <name type="scientific">Pseudoduganella violacea</name>
    <dbReference type="NCBI Taxonomy" id="1715466"/>
    <lineage>
        <taxon>Bacteria</taxon>
        <taxon>Pseudomonadati</taxon>
        <taxon>Pseudomonadota</taxon>
        <taxon>Betaproteobacteria</taxon>
        <taxon>Burkholderiales</taxon>
        <taxon>Oxalobacteraceae</taxon>
        <taxon>Telluria group</taxon>
        <taxon>Pseudoduganella</taxon>
    </lineage>
</organism>
<keyword evidence="3" id="KW-1185">Reference proteome</keyword>
<reference evidence="2 3" key="1">
    <citation type="submission" date="2020-08" db="EMBL/GenBank/DDBJ databases">
        <title>Genomic Encyclopedia of Type Strains, Phase III (KMG-III): the genomes of soil and plant-associated and newly described type strains.</title>
        <authorList>
            <person name="Whitman W."/>
        </authorList>
    </citation>
    <scope>NUCLEOTIDE SEQUENCE [LARGE SCALE GENOMIC DNA]</scope>
    <source>
        <strain evidence="2 3">CECT 8897</strain>
    </source>
</reference>
<feature type="transmembrane region" description="Helical" evidence="1">
    <location>
        <begin position="42"/>
        <end position="59"/>
    </location>
</feature>
<dbReference type="EMBL" id="JACHXD010000006">
    <property type="protein sequence ID" value="MBB3119401.1"/>
    <property type="molecule type" value="Genomic_DNA"/>
</dbReference>
<evidence type="ECO:0000256" key="1">
    <source>
        <dbReference type="SAM" id="Phobius"/>
    </source>
</evidence>
<accession>A0A7W5BA82</accession>
<dbReference type="AlphaFoldDB" id="A0A7W5BA82"/>
<evidence type="ECO:0000313" key="3">
    <source>
        <dbReference type="Proteomes" id="UP000541535"/>
    </source>
</evidence>
<protein>
    <submittedName>
        <fullName evidence="2">Putative membrane protein</fullName>
    </submittedName>
</protein>
<evidence type="ECO:0000313" key="2">
    <source>
        <dbReference type="EMBL" id="MBB3119401.1"/>
    </source>
</evidence>
<feature type="transmembrane region" description="Helical" evidence="1">
    <location>
        <begin position="114"/>
        <end position="141"/>
    </location>
</feature>
<comment type="caution">
    <text evidence="2">The sequence shown here is derived from an EMBL/GenBank/DDBJ whole genome shotgun (WGS) entry which is preliminary data.</text>
</comment>
<dbReference type="InterPro" id="IPR009781">
    <property type="entry name" value="DUF1345"/>
</dbReference>